<dbReference type="SMART" id="SM00028">
    <property type="entry name" value="TPR"/>
    <property type="match status" value="1"/>
</dbReference>
<evidence type="ECO:0000256" key="3">
    <source>
        <dbReference type="PROSITE-ProRule" id="PRU00339"/>
    </source>
</evidence>
<reference evidence="5 6" key="1">
    <citation type="submission" date="2016-11" db="EMBL/GenBank/DDBJ databases">
        <title>The macronuclear genome of Stentor coeruleus: a giant cell with tiny introns.</title>
        <authorList>
            <person name="Slabodnick M."/>
            <person name="Ruby J.G."/>
            <person name="Reiff S.B."/>
            <person name="Swart E.C."/>
            <person name="Gosai S."/>
            <person name="Prabakaran S."/>
            <person name="Witkowska E."/>
            <person name="Larue G.E."/>
            <person name="Fisher S."/>
            <person name="Freeman R.M."/>
            <person name="Gunawardena J."/>
            <person name="Chu W."/>
            <person name="Stover N.A."/>
            <person name="Gregory B.D."/>
            <person name="Nowacki M."/>
            <person name="Derisi J."/>
            <person name="Roy S.W."/>
            <person name="Marshall W.F."/>
            <person name="Sood P."/>
        </authorList>
    </citation>
    <scope>NUCLEOTIDE SEQUENCE [LARGE SCALE GENOMIC DNA]</scope>
    <source>
        <strain evidence="5">WM001</strain>
    </source>
</reference>
<dbReference type="PROSITE" id="PS50005">
    <property type="entry name" value="TPR"/>
    <property type="match status" value="1"/>
</dbReference>
<evidence type="ECO:0000256" key="4">
    <source>
        <dbReference type="SAM" id="MobiDB-lite"/>
    </source>
</evidence>
<dbReference type="EMBL" id="MPUH01000655">
    <property type="protein sequence ID" value="OMJ76044.1"/>
    <property type="molecule type" value="Genomic_DNA"/>
</dbReference>
<evidence type="ECO:0000313" key="6">
    <source>
        <dbReference type="Proteomes" id="UP000187209"/>
    </source>
</evidence>
<comment type="caution">
    <text evidence="5">The sequence shown here is derived from an EMBL/GenBank/DDBJ whole genome shotgun (WGS) entry which is preliminary data.</text>
</comment>
<feature type="repeat" description="TPR" evidence="3">
    <location>
        <begin position="148"/>
        <end position="181"/>
    </location>
</feature>
<dbReference type="InterPro" id="IPR019734">
    <property type="entry name" value="TPR_rpt"/>
</dbReference>
<name>A0A1R2BH38_9CILI</name>
<dbReference type="Proteomes" id="UP000187209">
    <property type="component" value="Unassembled WGS sequence"/>
</dbReference>
<sequence>MKKDDVESVSGESAKEQTIMSSVQASPISTMVLNESEEIKDMDFFDTRSHKIRISKRNRIMKQQLNIDSLEDSYISFFSQENFEKLVQKQMENVKSMENTMVYKLEPGSCFLWFVLPKSSFKDVISDYEIKKCKKVFKGILCKLPDCYEAHFGLGKILAHQGILDRARKHLKRALDLCPMDKLYKTWNAALQNTAFRNRTEALAVCNMFKGMFAEYPAQLEVLWGMMRLGFCKFLESPKDLEQPQVTAARIREIDDYYGYLAWSEVFMNDGLKEKSLHVLHELIRCFPTRPEAYFKLWEHYTKNAQHKQALQIASECFIRVDYPEYSVITSLHLAKSNFLLSNIHKALELLQQKHIEKPIFTVYLYQYGKLCIKTQDITYIPSGIGALTEVLRNCDKERLFKIYYWLYKGYLILQEHVSAVKALQNCAKNAKNSKKAEQIKADLKKNNKFIQSLNAAELWLGDQKDEKWDKFKGLCEEIGAFDRLEADIMLGKGFWKLGKDAEAIEYLLRTLPNSTRPQGYIQVIKFLIYKEDYRMALRESKNMLKKAKNSPIQVWIDAHIAYALSLTHNSKSEKAMVLLKCLGKTMPFIPYTFTPYLQNLRKATSVEELSQAAEKATEVSINCKETSFQLENFFTPEYLQTLNESKLNTQQICYKILQEESILTEGNSSIGMKSLNLSEVFNKYRNSKDSGSSMSSLTSEKVNNIMRNCEKGCFNGYAVSSDPKILYLIGKIAAKAGVLIEDGLCAIEDYISVLQNSLKNMRNEIRAMLVKSQLLVQVEDFETAKSILIEILPEAQVLGMSTKEGKILSILAQINN</sequence>
<feature type="region of interest" description="Disordered" evidence="4">
    <location>
        <begin position="1"/>
        <end position="20"/>
    </location>
</feature>
<evidence type="ECO:0000256" key="2">
    <source>
        <dbReference type="ARBA" id="ARBA00022803"/>
    </source>
</evidence>
<dbReference type="InterPro" id="IPR013105">
    <property type="entry name" value="TPR_2"/>
</dbReference>
<proteinExistence type="predicted"/>
<gene>
    <name evidence="5" type="ORF">SteCoe_24679</name>
</gene>
<keyword evidence="2 3" id="KW-0802">TPR repeat</keyword>
<evidence type="ECO:0000256" key="1">
    <source>
        <dbReference type="ARBA" id="ARBA00022737"/>
    </source>
</evidence>
<organism evidence="5 6">
    <name type="scientific">Stentor coeruleus</name>
    <dbReference type="NCBI Taxonomy" id="5963"/>
    <lineage>
        <taxon>Eukaryota</taxon>
        <taxon>Sar</taxon>
        <taxon>Alveolata</taxon>
        <taxon>Ciliophora</taxon>
        <taxon>Postciliodesmatophora</taxon>
        <taxon>Heterotrichea</taxon>
        <taxon>Heterotrichida</taxon>
        <taxon>Stentoridae</taxon>
        <taxon>Stentor</taxon>
    </lineage>
</organism>
<protein>
    <submittedName>
        <fullName evidence="5">Uncharacterized protein</fullName>
    </submittedName>
</protein>
<dbReference type="InterPro" id="IPR011990">
    <property type="entry name" value="TPR-like_helical_dom_sf"/>
</dbReference>
<dbReference type="Gene3D" id="1.25.40.10">
    <property type="entry name" value="Tetratricopeptide repeat domain"/>
    <property type="match status" value="2"/>
</dbReference>
<evidence type="ECO:0000313" key="5">
    <source>
        <dbReference type="EMBL" id="OMJ76044.1"/>
    </source>
</evidence>
<dbReference type="SUPFAM" id="SSF48452">
    <property type="entry name" value="TPR-like"/>
    <property type="match status" value="1"/>
</dbReference>
<dbReference type="AlphaFoldDB" id="A0A1R2BH38"/>
<dbReference type="Pfam" id="PF07719">
    <property type="entry name" value="TPR_2"/>
    <property type="match status" value="1"/>
</dbReference>
<keyword evidence="6" id="KW-1185">Reference proteome</keyword>
<keyword evidence="1" id="KW-0677">Repeat</keyword>
<accession>A0A1R2BH38</accession>